<accession>A0A8J2UL83</accession>
<gene>
    <name evidence="1" type="ORF">GCM10007205_19910</name>
</gene>
<proteinExistence type="predicted"/>
<dbReference type="RefSeq" id="WP_188396049.1">
    <property type="nucleotide sequence ID" value="NZ_BMCG01000003.1"/>
</dbReference>
<organism evidence="1 2">
    <name type="scientific">Oxalicibacterium flavum</name>
    <dbReference type="NCBI Taxonomy" id="179467"/>
    <lineage>
        <taxon>Bacteria</taxon>
        <taxon>Pseudomonadati</taxon>
        <taxon>Pseudomonadota</taxon>
        <taxon>Betaproteobacteria</taxon>
        <taxon>Burkholderiales</taxon>
        <taxon>Oxalobacteraceae</taxon>
        <taxon>Oxalicibacterium</taxon>
    </lineage>
</organism>
<evidence type="ECO:0000313" key="1">
    <source>
        <dbReference type="EMBL" id="GGC10774.1"/>
    </source>
</evidence>
<keyword evidence="2" id="KW-1185">Reference proteome</keyword>
<protein>
    <recommendedName>
        <fullName evidence="3">Serine/threonine protein phosphatase</fullName>
    </recommendedName>
</protein>
<comment type="caution">
    <text evidence="1">The sequence shown here is derived from an EMBL/GenBank/DDBJ whole genome shotgun (WGS) entry which is preliminary data.</text>
</comment>
<dbReference type="EMBL" id="BMCG01000003">
    <property type="protein sequence ID" value="GGC10774.1"/>
    <property type="molecule type" value="Genomic_DNA"/>
</dbReference>
<dbReference type="Proteomes" id="UP000620266">
    <property type="component" value="Unassembled WGS sequence"/>
</dbReference>
<dbReference type="SUPFAM" id="SSF56112">
    <property type="entry name" value="Protein kinase-like (PK-like)"/>
    <property type="match status" value="1"/>
</dbReference>
<dbReference type="AlphaFoldDB" id="A0A8J2UL83"/>
<reference evidence="1" key="1">
    <citation type="journal article" date="2014" name="Int. J. Syst. Evol. Microbiol.">
        <title>Complete genome sequence of Corynebacterium casei LMG S-19264T (=DSM 44701T), isolated from a smear-ripened cheese.</title>
        <authorList>
            <consortium name="US DOE Joint Genome Institute (JGI-PGF)"/>
            <person name="Walter F."/>
            <person name="Albersmeier A."/>
            <person name="Kalinowski J."/>
            <person name="Ruckert C."/>
        </authorList>
    </citation>
    <scope>NUCLEOTIDE SEQUENCE</scope>
    <source>
        <strain evidence="1">CCM 7086</strain>
    </source>
</reference>
<sequence length="265" mass="29621">MFTPAQQQSVEAQLAIRAGRTHLLELDGAPIIVKQLEPPLKHWGYPVLDTLAAILGQPMLRAVPAPGGTEAQKIEVMRLQSLKAAGASVPEILHVTPNWFALSFLGATSLDHMLREHADIGQRYWESGLNAILALHRLGQTASQCFARNMIWHDGKVSFIDFEDDPTKSMPLSSAQARDWVLYLHSTAYILQMSPEHIATIFLRYLHKDQPAVLHEVLRAARTFGWLRILPSKRKPWGRDVVAAQAAANALHRVAVEARRERAIF</sequence>
<name>A0A8J2UL83_9BURK</name>
<evidence type="ECO:0000313" key="2">
    <source>
        <dbReference type="Proteomes" id="UP000620266"/>
    </source>
</evidence>
<reference evidence="1" key="2">
    <citation type="submission" date="2020-09" db="EMBL/GenBank/DDBJ databases">
        <authorList>
            <person name="Sun Q."/>
            <person name="Sedlacek I."/>
        </authorList>
    </citation>
    <scope>NUCLEOTIDE SEQUENCE</scope>
    <source>
        <strain evidence="1">CCM 7086</strain>
    </source>
</reference>
<dbReference type="InterPro" id="IPR011009">
    <property type="entry name" value="Kinase-like_dom_sf"/>
</dbReference>
<evidence type="ECO:0008006" key="3">
    <source>
        <dbReference type="Google" id="ProtNLM"/>
    </source>
</evidence>